<dbReference type="EMBL" id="LR796569">
    <property type="protein sequence ID" value="CAB4151817.1"/>
    <property type="molecule type" value="Genomic_DNA"/>
</dbReference>
<name>A0A6J5N0I2_9CAUD</name>
<feature type="transmembrane region" description="Helical" evidence="1">
    <location>
        <begin position="32"/>
        <end position="54"/>
    </location>
</feature>
<sequence length="55" mass="5887">MDTTRRYPRTLDEAFPHGPDYASAIEHCDARVYSAAGVLAACAIGVCAALAWAFL</sequence>
<keyword evidence="1" id="KW-1133">Transmembrane helix</keyword>
<keyword evidence="1" id="KW-0472">Membrane</keyword>
<protein>
    <submittedName>
        <fullName evidence="2">Uncharacterized protein</fullName>
    </submittedName>
</protein>
<evidence type="ECO:0000313" key="2">
    <source>
        <dbReference type="EMBL" id="CAB4151817.1"/>
    </source>
</evidence>
<evidence type="ECO:0000256" key="1">
    <source>
        <dbReference type="SAM" id="Phobius"/>
    </source>
</evidence>
<reference evidence="2" key="1">
    <citation type="submission" date="2020-04" db="EMBL/GenBank/DDBJ databases">
        <authorList>
            <person name="Chiriac C."/>
            <person name="Salcher M."/>
            <person name="Ghai R."/>
            <person name="Kavagutti S V."/>
        </authorList>
    </citation>
    <scope>NUCLEOTIDE SEQUENCE</scope>
</reference>
<organism evidence="2">
    <name type="scientific">uncultured Caudovirales phage</name>
    <dbReference type="NCBI Taxonomy" id="2100421"/>
    <lineage>
        <taxon>Viruses</taxon>
        <taxon>Duplodnaviria</taxon>
        <taxon>Heunggongvirae</taxon>
        <taxon>Uroviricota</taxon>
        <taxon>Caudoviricetes</taxon>
        <taxon>Peduoviridae</taxon>
        <taxon>Maltschvirus</taxon>
        <taxon>Maltschvirus maltsch</taxon>
    </lineage>
</organism>
<proteinExistence type="predicted"/>
<accession>A0A6J5N0I2</accession>
<gene>
    <name evidence="2" type="ORF">UFOVP601_36</name>
</gene>
<keyword evidence="1" id="KW-0812">Transmembrane</keyword>